<proteinExistence type="predicted"/>
<organism evidence="2 3">
    <name type="scientific">Cymbomonas tetramitiformis</name>
    <dbReference type="NCBI Taxonomy" id="36881"/>
    <lineage>
        <taxon>Eukaryota</taxon>
        <taxon>Viridiplantae</taxon>
        <taxon>Chlorophyta</taxon>
        <taxon>Pyramimonadophyceae</taxon>
        <taxon>Pyramimonadales</taxon>
        <taxon>Pyramimonadaceae</taxon>
        <taxon>Cymbomonas</taxon>
    </lineage>
</organism>
<comment type="caution">
    <text evidence="2">The sequence shown here is derived from an EMBL/GenBank/DDBJ whole genome shotgun (WGS) entry which is preliminary data.</text>
</comment>
<evidence type="ECO:0000313" key="3">
    <source>
        <dbReference type="Proteomes" id="UP001190700"/>
    </source>
</evidence>
<dbReference type="NCBIfam" id="TIGR04366">
    <property type="entry name" value="cupin_WbuC"/>
    <property type="match status" value="1"/>
</dbReference>
<dbReference type="AlphaFoldDB" id="A0AAE0LG72"/>
<evidence type="ECO:0000259" key="1">
    <source>
        <dbReference type="Pfam" id="PF19480"/>
    </source>
</evidence>
<dbReference type="InterPro" id="IPR046058">
    <property type="entry name" value="WbuC_cupin"/>
</dbReference>
<feature type="domain" description="Cupin fold metalloprotein WbuC cupin" evidence="1">
    <location>
        <begin position="74"/>
        <end position="148"/>
    </location>
</feature>
<dbReference type="SUPFAM" id="SSF51182">
    <property type="entry name" value="RmlC-like cupins"/>
    <property type="match status" value="1"/>
</dbReference>
<dbReference type="InterPro" id="IPR011051">
    <property type="entry name" value="RmlC_Cupin_sf"/>
</dbReference>
<dbReference type="EMBL" id="LGRX02002538">
    <property type="protein sequence ID" value="KAK3284012.1"/>
    <property type="molecule type" value="Genomic_DNA"/>
</dbReference>
<gene>
    <name evidence="2" type="ORF">CYMTET_8312</name>
</gene>
<reference evidence="2 3" key="1">
    <citation type="journal article" date="2015" name="Genome Biol. Evol.">
        <title>Comparative Genomics of a Bacterivorous Green Alga Reveals Evolutionary Causalities and Consequences of Phago-Mixotrophic Mode of Nutrition.</title>
        <authorList>
            <person name="Burns J.A."/>
            <person name="Paasch A."/>
            <person name="Narechania A."/>
            <person name="Kim E."/>
        </authorList>
    </citation>
    <scope>NUCLEOTIDE SEQUENCE [LARGE SCALE GENOMIC DNA]</scope>
    <source>
        <strain evidence="2 3">PLY_AMNH</strain>
    </source>
</reference>
<dbReference type="Proteomes" id="UP001190700">
    <property type="component" value="Unassembled WGS sequence"/>
</dbReference>
<name>A0AAE0LG72_9CHLO</name>
<sequence length="236" mass="25964">MRKLPHFRRLASRGRMPKIAALVCVFTSIAVVFVLSDPYKWWKSSEDKSLAPITTFTADQLVGLEPSIGVKEITVQHFDSMIKTAKATDRKRKMVDLTQDPARNDLQTMMNTWIEGSYSPVHLHREYAETFVVLHGALLFFTFDPDGSSPLCHILSPTGNARAIVVEKGEWHAMTAAPTSLGYPGEAIVFETSGHKFDLSVPTKVLATFAPSGPGGIEGDPNYFAAKLIPLCKTNA</sequence>
<dbReference type="InterPro" id="IPR027565">
    <property type="entry name" value="Cupin_WbuC"/>
</dbReference>
<evidence type="ECO:0000313" key="2">
    <source>
        <dbReference type="EMBL" id="KAK3284012.1"/>
    </source>
</evidence>
<keyword evidence="3" id="KW-1185">Reference proteome</keyword>
<accession>A0AAE0LG72</accession>
<dbReference type="Pfam" id="PF19480">
    <property type="entry name" value="DUF6016"/>
    <property type="match status" value="1"/>
</dbReference>
<protein>
    <recommendedName>
        <fullName evidence="1">Cupin fold metalloprotein WbuC cupin domain-containing protein</fullName>
    </recommendedName>
</protein>